<accession>A0A222E800</accession>
<dbReference type="Proteomes" id="UP000203589">
    <property type="component" value="Chromosome"/>
</dbReference>
<dbReference type="RefSeq" id="WP_094036105.1">
    <property type="nucleotide sequence ID" value="NZ_CP022540.1"/>
</dbReference>
<proteinExistence type="predicted"/>
<feature type="domain" description="DUF6314" evidence="1">
    <location>
        <begin position="9"/>
        <end position="132"/>
    </location>
</feature>
<protein>
    <submittedName>
        <fullName evidence="2">Trigger factor</fullName>
    </submittedName>
</protein>
<reference evidence="2 3" key="1">
    <citation type="submission" date="2017-07" db="EMBL/GenBank/DDBJ databases">
        <title>Genome Sequence of Antarctobacter heliothermus Strain SMS3 Isolated from a culture of the Diatom Skeletonema marinoi.</title>
        <authorList>
            <person name="Topel M."/>
            <person name="Pinder M.I.M."/>
            <person name="Johansson O.N."/>
            <person name="Kourtchenko O."/>
            <person name="Godhe A."/>
            <person name="Clarke A.K."/>
        </authorList>
    </citation>
    <scope>NUCLEOTIDE SEQUENCE [LARGE SCALE GENOMIC DNA]</scope>
    <source>
        <strain evidence="2 3">SMS3</strain>
    </source>
</reference>
<dbReference type="Pfam" id="PF19834">
    <property type="entry name" value="DUF6314"/>
    <property type="match status" value="1"/>
</dbReference>
<organism evidence="2 3">
    <name type="scientific">Antarctobacter heliothermus</name>
    <dbReference type="NCBI Taxonomy" id="74033"/>
    <lineage>
        <taxon>Bacteria</taxon>
        <taxon>Pseudomonadati</taxon>
        <taxon>Pseudomonadota</taxon>
        <taxon>Alphaproteobacteria</taxon>
        <taxon>Rhodobacterales</taxon>
        <taxon>Roseobacteraceae</taxon>
        <taxon>Antarctobacter</taxon>
    </lineage>
</organism>
<keyword evidence="3" id="KW-1185">Reference proteome</keyword>
<dbReference type="KEGG" id="aht:ANTHELSMS3_03680"/>
<dbReference type="AlphaFoldDB" id="A0A222E800"/>
<evidence type="ECO:0000313" key="3">
    <source>
        <dbReference type="Proteomes" id="UP000203589"/>
    </source>
</evidence>
<evidence type="ECO:0000313" key="2">
    <source>
        <dbReference type="EMBL" id="ASP22302.1"/>
    </source>
</evidence>
<dbReference type="InterPro" id="IPR045632">
    <property type="entry name" value="DUF6314"/>
</dbReference>
<dbReference type="EMBL" id="CP022540">
    <property type="protein sequence ID" value="ASP22302.1"/>
    <property type="molecule type" value="Genomic_DNA"/>
</dbReference>
<sequence length="135" mass="15442">MTSRTLADFLGTWDVTRSIRQDDGGEGQFKGTAEWHLEDTGALYSETGHVWLGGQGPFLAERRYRWAPDLSVFFDDGRLFHQVPPQGGTVVHWCPPDQYDGVYDFAEWPVWRVKWRVDGPRKAYVSSTLYTRAGT</sequence>
<gene>
    <name evidence="2" type="ORF">ANTHELSMS3_03680</name>
</gene>
<name>A0A222E800_9RHOB</name>
<dbReference type="OrthoDB" id="7351979at2"/>
<evidence type="ECO:0000259" key="1">
    <source>
        <dbReference type="Pfam" id="PF19834"/>
    </source>
</evidence>